<feature type="compositionally biased region" description="Pro residues" evidence="8">
    <location>
        <begin position="164"/>
        <end position="173"/>
    </location>
</feature>
<evidence type="ECO:0000313" key="13">
    <source>
        <dbReference type="RefSeq" id="XP_032822583.1"/>
    </source>
</evidence>
<feature type="compositionally biased region" description="Pro residues" evidence="8">
    <location>
        <begin position="363"/>
        <end position="405"/>
    </location>
</feature>
<dbReference type="CDD" id="cd00132">
    <property type="entry name" value="CRIB"/>
    <property type="match status" value="1"/>
</dbReference>
<keyword evidence="6" id="KW-0206">Cytoskeleton</keyword>
<dbReference type="PROSITE" id="PS50108">
    <property type="entry name" value="CRIB"/>
    <property type="match status" value="1"/>
</dbReference>
<feature type="compositionally biased region" description="Polar residues" evidence="8">
    <location>
        <begin position="146"/>
        <end position="157"/>
    </location>
</feature>
<evidence type="ECO:0000256" key="3">
    <source>
        <dbReference type="ARBA" id="ARBA00022490"/>
    </source>
</evidence>
<dbReference type="SMART" id="SM00285">
    <property type="entry name" value="PBD"/>
    <property type="match status" value="1"/>
</dbReference>
<feature type="compositionally biased region" description="Low complexity" evidence="8">
    <location>
        <begin position="174"/>
        <end position="187"/>
    </location>
</feature>
<name>A0AAJ7TR27_PETMA</name>
<dbReference type="GeneID" id="116949403"/>
<organism evidence="12 13">
    <name type="scientific">Petromyzon marinus</name>
    <name type="common">Sea lamprey</name>
    <dbReference type="NCBI Taxonomy" id="7757"/>
    <lineage>
        <taxon>Eukaryota</taxon>
        <taxon>Metazoa</taxon>
        <taxon>Chordata</taxon>
        <taxon>Craniata</taxon>
        <taxon>Vertebrata</taxon>
        <taxon>Cyclostomata</taxon>
        <taxon>Hyperoartia</taxon>
        <taxon>Petromyzontiformes</taxon>
        <taxon>Petromyzontidae</taxon>
        <taxon>Petromyzon</taxon>
    </lineage>
</organism>
<feature type="domain" description="WH2" evidence="11">
    <location>
        <begin position="420"/>
        <end position="437"/>
    </location>
</feature>
<comment type="subcellular location">
    <subcellularLocation>
        <location evidence="2">Cytoplasm</location>
        <location evidence="2">Cytoskeleton</location>
    </subcellularLocation>
    <subcellularLocation>
        <location evidence="1">Nucleus</location>
    </subcellularLocation>
</comment>
<dbReference type="GO" id="GO:0007015">
    <property type="term" value="P:actin filament organization"/>
    <property type="evidence" value="ECO:0007669"/>
    <property type="project" value="InterPro"/>
</dbReference>
<evidence type="ECO:0000256" key="4">
    <source>
        <dbReference type="ARBA" id="ARBA00022553"/>
    </source>
</evidence>
<feature type="region of interest" description="Disordered" evidence="8">
    <location>
        <begin position="265"/>
        <end position="427"/>
    </location>
</feature>
<keyword evidence="12" id="KW-1185">Reference proteome</keyword>
<dbReference type="FunFam" id="3.90.810.10:FF:000003">
    <property type="entry name" value="Neural Wiskott-Aldrich syndrome protein-like"/>
    <property type="match status" value="1"/>
</dbReference>
<dbReference type="CDD" id="cd01205">
    <property type="entry name" value="EVH1_WASP-like"/>
    <property type="match status" value="1"/>
</dbReference>
<protein>
    <submittedName>
        <fullName evidence="13">Neural Wiskott-Aldrich syndrome protein-like isoform X2</fullName>
    </submittedName>
</protein>
<evidence type="ECO:0000259" key="10">
    <source>
        <dbReference type="PROSITE" id="PS50229"/>
    </source>
</evidence>
<feature type="compositionally biased region" description="Pro residues" evidence="8">
    <location>
        <begin position="305"/>
        <end position="325"/>
    </location>
</feature>
<evidence type="ECO:0000256" key="2">
    <source>
        <dbReference type="ARBA" id="ARBA00004245"/>
    </source>
</evidence>
<evidence type="ECO:0000256" key="6">
    <source>
        <dbReference type="ARBA" id="ARBA00023212"/>
    </source>
</evidence>
<dbReference type="Pfam" id="PF00786">
    <property type="entry name" value="PBD"/>
    <property type="match status" value="1"/>
</dbReference>
<dbReference type="Gene3D" id="3.90.810.10">
    <property type="entry name" value="CRIB domain"/>
    <property type="match status" value="2"/>
</dbReference>
<feature type="compositionally biased region" description="Acidic residues" evidence="8">
    <location>
        <begin position="473"/>
        <end position="489"/>
    </location>
</feature>
<keyword evidence="5" id="KW-0677">Repeat</keyword>
<dbReference type="FunFam" id="2.30.29.30:FF:000130">
    <property type="entry name" value="neural Wiskott-Aldrich syndrome protein"/>
    <property type="match status" value="1"/>
</dbReference>
<dbReference type="GO" id="GO:0005634">
    <property type="term" value="C:nucleus"/>
    <property type="evidence" value="ECO:0007669"/>
    <property type="project" value="UniProtKB-SubCell"/>
</dbReference>
<proteinExistence type="predicted"/>
<dbReference type="SMART" id="SM00461">
    <property type="entry name" value="WH1"/>
    <property type="match status" value="1"/>
</dbReference>
<evidence type="ECO:0000259" key="11">
    <source>
        <dbReference type="PROSITE" id="PS51082"/>
    </source>
</evidence>
<dbReference type="PANTHER" id="PTHR11202">
    <property type="entry name" value="SPROUTY-RELATED, EVH1 DOMAIN-CONTAINING PROTEIN FAMILY MEMBER"/>
    <property type="match status" value="1"/>
</dbReference>
<feature type="region of interest" description="Disordered" evidence="8">
    <location>
        <begin position="128"/>
        <end position="194"/>
    </location>
</feature>
<gene>
    <name evidence="13" type="primary">LOC116949403</name>
</gene>
<keyword evidence="4" id="KW-0597">Phosphoprotein</keyword>
<dbReference type="InterPro" id="IPR003124">
    <property type="entry name" value="WH2_dom"/>
</dbReference>
<dbReference type="PROSITE" id="PS50229">
    <property type="entry name" value="WH1"/>
    <property type="match status" value="1"/>
</dbReference>
<evidence type="ECO:0000256" key="5">
    <source>
        <dbReference type="ARBA" id="ARBA00022737"/>
    </source>
</evidence>
<dbReference type="InterPro" id="IPR036936">
    <property type="entry name" value="CRIB_dom_sf"/>
</dbReference>
<dbReference type="Gene3D" id="2.30.29.30">
    <property type="entry name" value="Pleckstrin-homology domain (PH domain)/Phosphotyrosine-binding domain (PTB)"/>
    <property type="match status" value="1"/>
</dbReference>
<keyword evidence="7" id="KW-0539">Nucleus</keyword>
<accession>A0AAJ7TR27</accession>
<dbReference type="AlphaFoldDB" id="A0AAJ7TR27"/>
<evidence type="ECO:0000256" key="1">
    <source>
        <dbReference type="ARBA" id="ARBA00004123"/>
    </source>
</evidence>
<dbReference type="InterPro" id="IPR000697">
    <property type="entry name" value="WH1/EVH1_dom"/>
</dbReference>
<feature type="domain" description="WH1" evidence="10">
    <location>
        <begin position="22"/>
        <end position="130"/>
    </location>
</feature>
<dbReference type="GO" id="GO:0005856">
    <property type="term" value="C:cytoskeleton"/>
    <property type="evidence" value="ECO:0007669"/>
    <property type="project" value="UniProtKB-SubCell"/>
</dbReference>
<evidence type="ECO:0000256" key="8">
    <source>
        <dbReference type="SAM" id="MobiDB-lite"/>
    </source>
</evidence>
<dbReference type="SUPFAM" id="SSF47912">
    <property type="entry name" value="Wiscott-Aldrich syndrome protein, WASP, C-terminal domain"/>
    <property type="match status" value="2"/>
</dbReference>
<dbReference type="PANTHER" id="PTHR11202:SF36">
    <property type="entry name" value="ACTIN NUCLEATION-PROMOTING FACTOR WASL"/>
    <property type="match status" value="1"/>
</dbReference>
<dbReference type="InterPro" id="IPR000095">
    <property type="entry name" value="CRIB_dom"/>
</dbReference>
<dbReference type="InterPro" id="IPR033927">
    <property type="entry name" value="WASPfam_EVH1"/>
</dbReference>
<feature type="domain" description="CRIB" evidence="9">
    <location>
        <begin position="199"/>
        <end position="212"/>
    </location>
</feature>
<dbReference type="GO" id="GO:0003779">
    <property type="term" value="F:actin binding"/>
    <property type="evidence" value="ECO:0007669"/>
    <property type="project" value="InterPro"/>
</dbReference>
<dbReference type="Proteomes" id="UP001318040">
    <property type="component" value="Chromosome 36"/>
</dbReference>
<feature type="compositionally biased region" description="Gly residues" evidence="8">
    <location>
        <begin position="411"/>
        <end position="421"/>
    </location>
</feature>
<dbReference type="Pfam" id="PF00568">
    <property type="entry name" value="WH1"/>
    <property type="match status" value="1"/>
</dbReference>
<dbReference type="PROSITE" id="PS51082">
    <property type="entry name" value="WH2"/>
    <property type="match status" value="1"/>
</dbReference>
<feature type="compositionally biased region" description="Pro residues" evidence="8">
    <location>
        <begin position="273"/>
        <end position="288"/>
    </location>
</feature>
<dbReference type="SUPFAM" id="SSF50729">
    <property type="entry name" value="PH domain-like"/>
    <property type="match status" value="1"/>
</dbReference>
<evidence type="ECO:0000259" key="9">
    <source>
        <dbReference type="PROSITE" id="PS50108"/>
    </source>
</evidence>
<evidence type="ECO:0000313" key="12">
    <source>
        <dbReference type="Proteomes" id="UP001318040"/>
    </source>
</evidence>
<dbReference type="InterPro" id="IPR011026">
    <property type="entry name" value="WAS_C"/>
</dbReference>
<dbReference type="InterPro" id="IPR011993">
    <property type="entry name" value="PH-like_dom_sf"/>
</dbReference>
<reference evidence="13" key="1">
    <citation type="submission" date="2025-08" db="UniProtKB">
        <authorList>
            <consortium name="RefSeq"/>
        </authorList>
    </citation>
    <scope>IDENTIFICATION</scope>
    <source>
        <tissue evidence="13">Sperm</tissue>
    </source>
</reference>
<sequence length="489" mass="52704">MNQNISTMLLSLQENEAVFAMLGRKCLTLASAVVQVHVALGDGRRWTKRCVGVACLVKDNPQRSYFIRVYSLKEGKLVWEQELYSQFKYNVQRTHFHTFEADDCQAGLSFASDEEARLFQEAIMEKLQRRHQRKDRKNIELPPTPGQNAMSSNTLPMQQARPLPVIPNTPTTPIPSGKSNNNSSSSSSKKKKKFCKADIGMPSNFQHVGHVGWDPNAGFDTNVMDPQLKKLFDSAGISESQLKDKETSKIIFDFIESHGGLEGVKTEMSQQPPMSPRAGPLPPTPPQIEAPQPSKGRSHSSRPLPSRPSPTLPPSLPPSPQPTHQPPFNSRAVPPPPPPTQRGVASSQAPPPPPPLQGSRAPPCGPAPGPPAMSAPPPPPPPPPANKPPPPGVPPAPGLPPPPMQTEPLAQGGGGGGGGRRGALLDQIRQGISLKAAEPTSPASFSCTEDVPGIAGALMKALEMRNKVIHSSDEDDDEEPEEDDDEWED</sequence>
<feature type="region of interest" description="Disordered" evidence="8">
    <location>
        <begin position="466"/>
        <end position="489"/>
    </location>
</feature>
<keyword evidence="3" id="KW-0963">Cytoplasm</keyword>
<evidence type="ECO:0000256" key="7">
    <source>
        <dbReference type="ARBA" id="ARBA00023242"/>
    </source>
</evidence>
<dbReference type="RefSeq" id="XP_032822583.1">
    <property type="nucleotide sequence ID" value="XM_032966692.1"/>
</dbReference>